<protein>
    <submittedName>
        <fullName evidence="1">Uncharacterized protein</fullName>
    </submittedName>
</protein>
<accession>A0A0D1EIJ5</accession>
<gene>
    <name evidence="1" type="ORF">jaqu_15290</name>
</gene>
<dbReference type="EMBL" id="JYFE01000027">
    <property type="protein sequence ID" value="KIT16741.1"/>
    <property type="molecule type" value="Genomic_DNA"/>
</dbReference>
<reference evidence="1 2" key="1">
    <citation type="submission" date="2015-02" db="EMBL/GenBank/DDBJ databases">
        <title>Genome Sequence of Jannaschia aquimarina DSM28248, a member of the Roseobacter clade.</title>
        <authorList>
            <person name="Voget S."/>
            <person name="Daniel R."/>
        </authorList>
    </citation>
    <scope>NUCLEOTIDE SEQUENCE [LARGE SCALE GENOMIC DNA]</scope>
    <source>
        <strain evidence="1 2">GSW-M26</strain>
    </source>
</reference>
<keyword evidence="2" id="KW-1185">Reference proteome</keyword>
<evidence type="ECO:0000313" key="1">
    <source>
        <dbReference type="EMBL" id="KIT16741.1"/>
    </source>
</evidence>
<dbReference type="AlphaFoldDB" id="A0A0D1EIJ5"/>
<comment type="caution">
    <text evidence="1">The sequence shown here is derived from an EMBL/GenBank/DDBJ whole genome shotgun (WGS) entry which is preliminary data.</text>
</comment>
<organism evidence="1 2">
    <name type="scientific">Jannaschia aquimarina</name>
    <dbReference type="NCBI Taxonomy" id="935700"/>
    <lineage>
        <taxon>Bacteria</taxon>
        <taxon>Pseudomonadati</taxon>
        <taxon>Pseudomonadota</taxon>
        <taxon>Alphaproteobacteria</taxon>
        <taxon>Rhodobacterales</taxon>
        <taxon>Roseobacteraceae</taxon>
        <taxon>Jannaschia</taxon>
    </lineage>
</organism>
<name>A0A0D1EIJ5_9RHOB</name>
<proteinExistence type="predicted"/>
<evidence type="ECO:0000313" key="2">
    <source>
        <dbReference type="Proteomes" id="UP000032232"/>
    </source>
</evidence>
<dbReference type="RefSeq" id="WP_043918357.1">
    <property type="nucleotide sequence ID" value="NZ_FZPF01000001.1"/>
</dbReference>
<sequence>MGCVIYDYQGFFTAVSAYHSQAPATRRKVAADYFDIAAIALEQKAATRIQLYGMRVNHDLRRTASGEA</sequence>
<dbReference type="Proteomes" id="UP000032232">
    <property type="component" value="Unassembled WGS sequence"/>
</dbReference>